<evidence type="ECO:0000256" key="1">
    <source>
        <dbReference type="ARBA" id="ARBA00023300"/>
    </source>
</evidence>
<evidence type="ECO:0000256" key="3">
    <source>
        <dbReference type="ARBA" id="ARBA00024446"/>
    </source>
</evidence>
<evidence type="ECO:0000256" key="2">
    <source>
        <dbReference type="ARBA" id="ARBA00023587"/>
    </source>
</evidence>
<feature type="domain" description="BMC" evidence="5">
    <location>
        <begin position="14"/>
        <end position="96"/>
    </location>
</feature>
<dbReference type="PANTHER" id="PTHR33941:SF13">
    <property type="entry name" value="CARBOXYSOME SHELL PROTEIN CCMK4"/>
    <property type="match status" value="1"/>
</dbReference>
<dbReference type="Proteomes" id="UP000000440">
    <property type="component" value="Chromosome"/>
</dbReference>
<dbReference type="PROSITE" id="PS51930">
    <property type="entry name" value="BMC_2"/>
    <property type="match status" value="1"/>
</dbReference>
<dbReference type="InterPro" id="IPR050575">
    <property type="entry name" value="BMC_shell"/>
</dbReference>
<dbReference type="SMR" id="Q8DII9"/>
<dbReference type="IntAct" id="Q8DII9">
    <property type="interactions" value="2"/>
</dbReference>
<evidence type="ECO:0000313" key="6">
    <source>
        <dbReference type="EMBL" id="BAC09148.1"/>
    </source>
</evidence>
<evidence type="ECO:0000259" key="5">
    <source>
        <dbReference type="PROSITE" id="PS51930"/>
    </source>
</evidence>
<name>Q8DII9_THEVB</name>
<dbReference type="eggNOG" id="COG4577">
    <property type="taxonomic scope" value="Bacteria"/>
</dbReference>
<dbReference type="EnsemblBacteria" id="BAC09148">
    <property type="protein sequence ID" value="BAC09148"/>
    <property type="gene ID" value="BAC09148"/>
</dbReference>
<dbReference type="InterPro" id="IPR000249">
    <property type="entry name" value="BMC_dom"/>
</dbReference>
<dbReference type="STRING" id="197221.gene:10748198"/>
<proteinExistence type="inferred from homology"/>
<protein>
    <submittedName>
        <fullName evidence="6">Carbon dioxide concentrating mechanism protein</fullName>
    </submittedName>
</protein>
<accession>Q8DII9</accession>
<evidence type="ECO:0000256" key="4">
    <source>
        <dbReference type="PROSITE-ProRule" id="PRU01278"/>
    </source>
</evidence>
<dbReference type="AlphaFoldDB" id="Q8DII9"/>
<dbReference type="DIP" id="DIP-59854N"/>
<comment type="subcellular location">
    <subcellularLocation>
        <location evidence="2">Carboxysome</location>
    </subcellularLocation>
</comment>
<evidence type="ECO:0000313" key="7">
    <source>
        <dbReference type="Proteomes" id="UP000000440"/>
    </source>
</evidence>
<dbReference type="GO" id="GO:0031470">
    <property type="term" value="C:carboxysome"/>
    <property type="evidence" value="ECO:0007669"/>
    <property type="project" value="UniProtKB-SubCell"/>
</dbReference>
<dbReference type="KEGG" id="tel:tll1596"/>
<dbReference type="SUPFAM" id="SSF143414">
    <property type="entry name" value="CcmK-like"/>
    <property type="match status" value="1"/>
</dbReference>
<keyword evidence="7" id="KW-1185">Reference proteome</keyword>
<dbReference type="CDD" id="cd07057">
    <property type="entry name" value="BMC_CcmK"/>
    <property type="match status" value="1"/>
</dbReference>
<organism evidence="6 7">
    <name type="scientific">Thermosynechococcus vestitus (strain NIES-2133 / IAM M-273 / BP-1)</name>
    <dbReference type="NCBI Taxonomy" id="197221"/>
    <lineage>
        <taxon>Bacteria</taxon>
        <taxon>Bacillati</taxon>
        <taxon>Cyanobacteriota</taxon>
        <taxon>Cyanophyceae</taxon>
        <taxon>Acaryochloridales</taxon>
        <taxon>Thermosynechococcaceae</taxon>
        <taxon>Thermosynechococcus</taxon>
    </lineage>
</organism>
<reference evidence="6 7" key="1">
    <citation type="journal article" date="2002" name="DNA Res.">
        <title>Complete genome structure of the thermophilic cyanobacterium Thermosynechococcus elongatus BP-1.</title>
        <authorList>
            <person name="Nakamura Y."/>
            <person name="Kaneko T."/>
            <person name="Sato S."/>
            <person name="Ikeuchi M."/>
            <person name="Katoh H."/>
            <person name="Sasamoto S."/>
            <person name="Watanabe A."/>
            <person name="Iriguchi M."/>
            <person name="Kawashima K."/>
            <person name="Kimura T."/>
            <person name="Kishida Y."/>
            <person name="Kiyokawa C."/>
            <person name="Kohara M."/>
            <person name="Matsumoto M."/>
            <person name="Matsuno A."/>
            <person name="Nakazaki N."/>
            <person name="Shimpo S."/>
            <person name="Sugimoto M."/>
            <person name="Takeuchi C."/>
            <person name="Yamada M."/>
            <person name="Tabata S."/>
        </authorList>
    </citation>
    <scope>NUCLEOTIDE SEQUENCE [LARGE SCALE GENOMIC DNA]</scope>
    <source>
        <strain evidence="7">IAM M-273 / NIES-2133 / BP-1</strain>
    </source>
</reference>
<keyword evidence="1" id="KW-0120">Carbon dioxide fixation</keyword>
<dbReference type="Gene3D" id="3.30.70.1710">
    <property type="match status" value="1"/>
</dbReference>
<comment type="similarity">
    <text evidence="4">Belongs to the bacterial microcompartments protein family.</text>
</comment>
<sequence length="109" mass="11130">MGNVEGGMAMAVEAVGMVQVLGYPAALAVADTLVKAAQVTLVSCEGIGAGYWTVVIRGEVADVKAAVGAARSLSGQAVISYQIIARPDGNLEQVLPIGVPHQPPEDFLL</sequence>
<dbReference type="InterPro" id="IPR044872">
    <property type="entry name" value="CcmK/CsoS1_BMC"/>
</dbReference>
<dbReference type="SMART" id="SM00877">
    <property type="entry name" value="BMC"/>
    <property type="match status" value="1"/>
</dbReference>
<gene>
    <name evidence="6" type="primary">ccmK4</name>
</gene>
<dbReference type="EMBL" id="BA000039">
    <property type="protein sequence ID" value="BAC09148.1"/>
    <property type="molecule type" value="Genomic_DNA"/>
</dbReference>
<keyword evidence="3" id="KW-1283">Bacterial microcompartment</keyword>
<dbReference type="PANTHER" id="PTHR33941">
    <property type="entry name" value="PROPANEDIOL UTILIZATION PROTEIN PDUA"/>
    <property type="match status" value="1"/>
</dbReference>
<dbReference type="Pfam" id="PF00936">
    <property type="entry name" value="BMC"/>
    <property type="match status" value="1"/>
</dbReference>
<dbReference type="InterPro" id="IPR037233">
    <property type="entry name" value="CcmK-like_sf"/>
</dbReference>
<dbReference type="GO" id="GO:0015977">
    <property type="term" value="P:carbon fixation"/>
    <property type="evidence" value="ECO:0007669"/>
    <property type="project" value="UniProtKB-KW"/>
</dbReference>